<dbReference type="InterPro" id="IPR051598">
    <property type="entry name" value="TSUP/Inactive_protease-like"/>
</dbReference>
<feature type="transmembrane region" description="Helical" evidence="6">
    <location>
        <begin position="108"/>
        <end position="126"/>
    </location>
</feature>
<feature type="transmembrane region" description="Helical" evidence="6">
    <location>
        <begin position="12"/>
        <end position="37"/>
    </location>
</feature>
<dbReference type="EMBL" id="CP024955">
    <property type="protein sequence ID" value="ATY83731.1"/>
    <property type="molecule type" value="Genomic_DNA"/>
</dbReference>
<dbReference type="Proteomes" id="UP000231932">
    <property type="component" value="Chromosome"/>
</dbReference>
<evidence type="ECO:0000256" key="4">
    <source>
        <dbReference type="ARBA" id="ARBA00022989"/>
    </source>
</evidence>
<organism evidence="7 8">
    <name type="scientific">Kyrpidia spormannii</name>
    <dbReference type="NCBI Taxonomy" id="2055160"/>
    <lineage>
        <taxon>Bacteria</taxon>
        <taxon>Bacillati</taxon>
        <taxon>Bacillota</taxon>
        <taxon>Bacilli</taxon>
        <taxon>Bacillales</taxon>
        <taxon>Alicyclobacillaceae</taxon>
        <taxon>Kyrpidia</taxon>
    </lineage>
</organism>
<keyword evidence="6" id="KW-1003">Cell membrane</keyword>
<accession>A0A2K8N2D8</accession>
<dbReference type="AlphaFoldDB" id="A0A2K8N2D8"/>
<keyword evidence="8" id="KW-1185">Reference proteome</keyword>
<evidence type="ECO:0000256" key="2">
    <source>
        <dbReference type="ARBA" id="ARBA00009142"/>
    </source>
</evidence>
<keyword evidence="3 6" id="KW-0812">Transmembrane</keyword>
<feature type="transmembrane region" description="Helical" evidence="6">
    <location>
        <begin position="146"/>
        <end position="174"/>
    </location>
</feature>
<dbReference type="PANTHER" id="PTHR43701:SF2">
    <property type="entry name" value="MEMBRANE TRANSPORTER PROTEIN YJNA-RELATED"/>
    <property type="match status" value="1"/>
</dbReference>
<dbReference type="RefSeq" id="WP_100666574.1">
    <property type="nucleotide sequence ID" value="NZ_CP024955.1"/>
</dbReference>
<evidence type="ECO:0000313" key="7">
    <source>
        <dbReference type="EMBL" id="ATY83731.1"/>
    </source>
</evidence>
<dbReference type="PANTHER" id="PTHR43701">
    <property type="entry name" value="MEMBRANE TRANSPORTER PROTEIN MJ0441-RELATED"/>
    <property type="match status" value="1"/>
</dbReference>
<gene>
    <name evidence="7" type="ORF">CVV65_00990</name>
</gene>
<evidence type="ECO:0000256" key="3">
    <source>
        <dbReference type="ARBA" id="ARBA00022692"/>
    </source>
</evidence>
<dbReference type="GO" id="GO:0005886">
    <property type="term" value="C:plasma membrane"/>
    <property type="evidence" value="ECO:0007669"/>
    <property type="project" value="UniProtKB-SubCell"/>
</dbReference>
<comment type="similarity">
    <text evidence="2 6">Belongs to the 4-toluene sulfonate uptake permease (TSUP) (TC 2.A.102) family.</text>
</comment>
<feature type="transmembrane region" description="Helical" evidence="6">
    <location>
        <begin position="210"/>
        <end position="229"/>
    </location>
</feature>
<sequence length="253" mass="25669">MGLEISLGGLAVGLLIGFTGMGGGFLMTPMLILLFGVHPSVAVGTDLVYASITKFVGAWQHWRQGTVDLRVVKVLAAGSVPGAVAGAVGVQIFHGWFGPGFEGIMSRVLGVAFLVVSAVLLLRAAIPGPGGGSGEMSRPAAWKLVTLGVVGGGIVGLTSVGSGSLFIALLTFLYPVSASRLVGTDIAHAFLVSAVAGLVHFAAGTVDLPLVGWLLLGSLPGIVLGSRLSKRVPDRIVRLGLTVMLAVSGLKLL</sequence>
<proteinExistence type="inferred from homology"/>
<keyword evidence="4 6" id="KW-1133">Transmembrane helix</keyword>
<dbReference type="InterPro" id="IPR002781">
    <property type="entry name" value="TM_pro_TauE-like"/>
</dbReference>
<feature type="transmembrane region" description="Helical" evidence="6">
    <location>
        <begin position="74"/>
        <end position="96"/>
    </location>
</feature>
<protein>
    <recommendedName>
        <fullName evidence="6">Probable membrane transporter protein</fullName>
    </recommendedName>
</protein>
<evidence type="ECO:0000313" key="8">
    <source>
        <dbReference type="Proteomes" id="UP000231932"/>
    </source>
</evidence>
<evidence type="ECO:0000256" key="1">
    <source>
        <dbReference type="ARBA" id="ARBA00004141"/>
    </source>
</evidence>
<reference evidence="8" key="1">
    <citation type="submission" date="2017-11" db="EMBL/GenBank/DDBJ databases">
        <title>Complete Genome Sequence of Kyrpidia sp. Strain EA-1, a thermophilic, hydrogen-oxidizing Bacterium, isolated from the Azores.</title>
        <authorList>
            <person name="Reiner J.E."/>
            <person name="Lapp C.J."/>
            <person name="Bunk B."/>
            <person name="Gescher J."/>
        </authorList>
    </citation>
    <scope>NUCLEOTIDE SEQUENCE [LARGE SCALE GENOMIC DNA]</scope>
    <source>
        <strain evidence="8">EA-1</strain>
    </source>
</reference>
<comment type="subcellular location">
    <subcellularLocation>
        <location evidence="6">Cell membrane</location>
        <topology evidence="6">Multi-pass membrane protein</topology>
    </subcellularLocation>
    <subcellularLocation>
        <location evidence="1">Membrane</location>
        <topology evidence="1">Multi-pass membrane protein</topology>
    </subcellularLocation>
</comment>
<evidence type="ECO:0000256" key="5">
    <source>
        <dbReference type="ARBA" id="ARBA00023136"/>
    </source>
</evidence>
<evidence type="ECO:0000256" key="6">
    <source>
        <dbReference type="RuleBase" id="RU363041"/>
    </source>
</evidence>
<dbReference type="OrthoDB" id="5189995at2"/>
<name>A0A2K8N2D8_9BACL</name>
<dbReference type="KEGG" id="kyr:CVV65_00990"/>
<keyword evidence="5 6" id="KW-0472">Membrane</keyword>
<dbReference type="Pfam" id="PF01925">
    <property type="entry name" value="TauE"/>
    <property type="match status" value="1"/>
</dbReference>